<evidence type="ECO:0000313" key="2">
    <source>
        <dbReference type="EMBL" id="RKP13561.1"/>
    </source>
</evidence>
<organism evidence="2 3">
    <name type="scientific">Piptocephalis cylindrospora</name>
    <dbReference type="NCBI Taxonomy" id="1907219"/>
    <lineage>
        <taxon>Eukaryota</taxon>
        <taxon>Fungi</taxon>
        <taxon>Fungi incertae sedis</taxon>
        <taxon>Zoopagomycota</taxon>
        <taxon>Zoopagomycotina</taxon>
        <taxon>Zoopagomycetes</taxon>
        <taxon>Zoopagales</taxon>
        <taxon>Piptocephalidaceae</taxon>
        <taxon>Piptocephalis</taxon>
    </lineage>
</organism>
<dbReference type="EMBL" id="KZ987991">
    <property type="protein sequence ID" value="RKP13561.1"/>
    <property type="molecule type" value="Genomic_DNA"/>
</dbReference>
<dbReference type="GO" id="GO:0005758">
    <property type="term" value="C:mitochondrial intermembrane space"/>
    <property type="evidence" value="ECO:0007669"/>
    <property type="project" value="InterPro"/>
</dbReference>
<dbReference type="InterPro" id="IPR006797">
    <property type="entry name" value="PRELI/MSF1_dom"/>
</dbReference>
<dbReference type="Proteomes" id="UP000267251">
    <property type="component" value="Unassembled WGS sequence"/>
</dbReference>
<dbReference type="OrthoDB" id="10056816at2759"/>
<dbReference type="InterPro" id="IPR037365">
    <property type="entry name" value="Slowmo/Ups"/>
</dbReference>
<gene>
    <name evidence="2" type="ORF">BJ684DRAFT_22761</name>
</gene>
<keyword evidence="3" id="KW-1185">Reference proteome</keyword>
<name>A0A4P9Y5S1_9FUNG</name>
<proteinExistence type="predicted"/>
<dbReference type="AlphaFoldDB" id="A0A4P9Y5S1"/>
<feature type="domain" description="PRELI/MSF1" evidence="1">
    <location>
        <begin position="2"/>
        <end position="173"/>
    </location>
</feature>
<accession>A0A4P9Y5S1</accession>
<sequence>MVKLLQFHFGFEHAWSDVTLAFWLRYPNPFASHVLAADVVSRKVDPETQYLHTTRLLLKRGVVPKWGQRFFRQNEAYILEESVVDAKGQRMVTRTRNLNHKKMMHVAETQRFIVDPRNPEWTRVTTDVKFQSSVGWGLTGKIEGFGLNKFRDNAKRSREGMNLVLERLRSRDMHEVNKEDNVDP</sequence>
<dbReference type="PROSITE" id="PS50904">
    <property type="entry name" value="PRELI_MSF1"/>
    <property type="match status" value="1"/>
</dbReference>
<reference evidence="3" key="1">
    <citation type="journal article" date="2018" name="Nat. Microbiol.">
        <title>Leveraging single-cell genomics to expand the fungal tree of life.</title>
        <authorList>
            <person name="Ahrendt S.R."/>
            <person name="Quandt C.A."/>
            <person name="Ciobanu D."/>
            <person name="Clum A."/>
            <person name="Salamov A."/>
            <person name="Andreopoulos B."/>
            <person name="Cheng J.F."/>
            <person name="Woyke T."/>
            <person name="Pelin A."/>
            <person name="Henrissat B."/>
            <person name="Reynolds N.K."/>
            <person name="Benny G.L."/>
            <person name="Smith M.E."/>
            <person name="James T.Y."/>
            <person name="Grigoriev I.V."/>
        </authorList>
    </citation>
    <scope>NUCLEOTIDE SEQUENCE [LARGE SCALE GENOMIC DNA]</scope>
</reference>
<dbReference type="PANTHER" id="PTHR11158">
    <property type="entry name" value="MSF1/PX19 RELATED"/>
    <property type="match status" value="1"/>
</dbReference>
<dbReference type="Pfam" id="PF04707">
    <property type="entry name" value="PRELI"/>
    <property type="match status" value="1"/>
</dbReference>
<protein>
    <submittedName>
        <fullName evidence="2">PRELI-like family-domain-containing protein</fullName>
    </submittedName>
</protein>
<evidence type="ECO:0000259" key="1">
    <source>
        <dbReference type="PROSITE" id="PS50904"/>
    </source>
</evidence>
<evidence type="ECO:0000313" key="3">
    <source>
        <dbReference type="Proteomes" id="UP000267251"/>
    </source>
</evidence>